<dbReference type="RefSeq" id="WP_209979191.1">
    <property type="nucleotide sequence ID" value="NZ_JAGGLB010000052.1"/>
</dbReference>
<dbReference type="PRINTS" id="PR00598">
    <property type="entry name" value="HTHMARR"/>
</dbReference>
<evidence type="ECO:0000256" key="1">
    <source>
        <dbReference type="ARBA" id="ARBA00023015"/>
    </source>
</evidence>
<dbReference type="InterPro" id="IPR000835">
    <property type="entry name" value="HTH_MarR-typ"/>
</dbReference>
<name>A0ABS4JBJ7_9BACL</name>
<protein>
    <submittedName>
        <fullName evidence="5">DNA-binding MarR family transcriptional regulator</fullName>
    </submittedName>
</protein>
<dbReference type="EMBL" id="JAGGLB010000052">
    <property type="protein sequence ID" value="MBP1996595.1"/>
    <property type="molecule type" value="Genomic_DNA"/>
</dbReference>
<dbReference type="SUPFAM" id="SSF46785">
    <property type="entry name" value="Winged helix' DNA-binding domain"/>
    <property type="match status" value="1"/>
</dbReference>
<organism evidence="5 6">
    <name type="scientific">Paenibacillus eucommiae</name>
    <dbReference type="NCBI Taxonomy" id="1355755"/>
    <lineage>
        <taxon>Bacteria</taxon>
        <taxon>Bacillati</taxon>
        <taxon>Bacillota</taxon>
        <taxon>Bacilli</taxon>
        <taxon>Bacillales</taxon>
        <taxon>Paenibacillaceae</taxon>
        <taxon>Paenibacillus</taxon>
    </lineage>
</organism>
<evidence type="ECO:0000313" key="5">
    <source>
        <dbReference type="EMBL" id="MBP1996595.1"/>
    </source>
</evidence>
<dbReference type="InterPro" id="IPR036388">
    <property type="entry name" value="WH-like_DNA-bd_sf"/>
</dbReference>
<dbReference type="PANTHER" id="PTHR42756">
    <property type="entry name" value="TRANSCRIPTIONAL REGULATOR, MARR"/>
    <property type="match status" value="1"/>
</dbReference>
<dbReference type="Proteomes" id="UP001519287">
    <property type="component" value="Unassembled WGS sequence"/>
</dbReference>
<comment type="caution">
    <text evidence="5">The sequence shown here is derived from an EMBL/GenBank/DDBJ whole genome shotgun (WGS) entry which is preliminary data.</text>
</comment>
<keyword evidence="1" id="KW-0805">Transcription regulation</keyword>
<evidence type="ECO:0000256" key="3">
    <source>
        <dbReference type="ARBA" id="ARBA00023163"/>
    </source>
</evidence>
<keyword evidence="2 5" id="KW-0238">DNA-binding</keyword>
<proteinExistence type="predicted"/>
<dbReference type="SMART" id="SM00347">
    <property type="entry name" value="HTH_MARR"/>
    <property type="match status" value="1"/>
</dbReference>
<accession>A0ABS4JBJ7</accession>
<reference evidence="5 6" key="1">
    <citation type="submission" date="2021-03" db="EMBL/GenBank/DDBJ databases">
        <title>Genomic Encyclopedia of Type Strains, Phase IV (KMG-IV): sequencing the most valuable type-strain genomes for metagenomic binning, comparative biology and taxonomic classification.</title>
        <authorList>
            <person name="Goeker M."/>
        </authorList>
    </citation>
    <scope>NUCLEOTIDE SEQUENCE [LARGE SCALE GENOMIC DNA]</scope>
    <source>
        <strain evidence="5 6">DSM 26048</strain>
    </source>
</reference>
<feature type="domain" description="HTH marR-type" evidence="4">
    <location>
        <begin position="10"/>
        <end position="143"/>
    </location>
</feature>
<dbReference type="PROSITE" id="PS01117">
    <property type="entry name" value="HTH_MARR_1"/>
    <property type="match status" value="1"/>
</dbReference>
<keyword evidence="6" id="KW-1185">Reference proteome</keyword>
<evidence type="ECO:0000256" key="2">
    <source>
        <dbReference type="ARBA" id="ARBA00023125"/>
    </source>
</evidence>
<dbReference type="CDD" id="cd00090">
    <property type="entry name" value="HTH_ARSR"/>
    <property type="match status" value="1"/>
</dbReference>
<keyword evidence="3" id="KW-0804">Transcription</keyword>
<gene>
    <name evidence="5" type="ORF">J2Z66_008243</name>
</gene>
<dbReference type="GO" id="GO:0003677">
    <property type="term" value="F:DNA binding"/>
    <property type="evidence" value="ECO:0007669"/>
    <property type="project" value="UniProtKB-KW"/>
</dbReference>
<dbReference type="PROSITE" id="PS50995">
    <property type="entry name" value="HTH_MARR_2"/>
    <property type="match status" value="1"/>
</dbReference>
<sequence length="153" mass="17791">MRNELIEQFSDNFMLLMPLLQRKIFDAVAVEECPPVRLSPMAARLLILLHEVRRCIVSDLSEQLNITRSNISPLLDKLVKKGLVSRHSCENDRRLVFVEITEQGDWLCNEYQRIISNKIKEMVSFLDVTDLSELNVHMDKLKSILIKTSNRQP</sequence>
<dbReference type="Gene3D" id="1.10.10.10">
    <property type="entry name" value="Winged helix-like DNA-binding domain superfamily/Winged helix DNA-binding domain"/>
    <property type="match status" value="1"/>
</dbReference>
<dbReference type="InterPro" id="IPR036390">
    <property type="entry name" value="WH_DNA-bd_sf"/>
</dbReference>
<dbReference type="InterPro" id="IPR023187">
    <property type="entry name" value="Tscrpt_reg_MarR-type_CS"/>
</dbReference>
<dbReference type="PANTHER" id="PTHR42756:SF1">
    <property type="entry name" value="TRANSCRIPTIONAL REPRESSOR OF EMRAB OPERON"/>
    <property type="match status" value="1"/>
</dbReference>
<dbReference type="InterPro" id="IPR011991">
    <property type="entry name" value="ArsR-like_HTH"/>
</dbReference>
<dbReference type="Pfam" id="PF01047">
    <property type="entry name" value="MarR"/>
    <property type="match status" value="1"/>
</dbReference>
<evidence type="ECO:0000313" key="6">
    <source>
        <dbReference type="Proteomes" id="UP001519287"/>
    </source>
</evidence>
<evidence type="ECO:0000259" key="4">
    <source>
        <dbReference type="PROSITE" id="PS50995"/>
    </source>
</evidence>